<dbReference type="InterPro" id="IPR011989">
    <property type="entry name" value="ARM-like"/>
</dbReference>
<protein>
    <recommendedName>
        <fullName evidence="9">Deoxyhypusine hydroxylase</fullName>
        <shortName evidence="9">DOHH</shortName>
        <ecNumber evidence="9">1.14.99.29</ecNumber>
    </recommendedName>
    <alternativeName>
        <fullName evidence="9">Deoxyhypusine dioxygenase</fullName>
    </alternativeName>
    <alternativeName>
        <fullName evidence="9">Deoxyhypusine monooxygenase</fullName>
    </alternativeName>
</protein>
<dbReference type="PANTHER" id="PTHR12697:SF5">
    <property type="entry name" value="DEOXYHYPUSINE HYDROXYLASE"/>
    <property type="match status" value="1"/>
</dbReference>
<evidence type="ECO:0000256" key="1">
    <source>
        <dbReference type="ARBA" id="ARBA00000068"/>
    </source>
</evidence>
<dbReference type="InterPro" id="IPR016024">
    <property type="entry name" value="ARM-type_fold"/>
</dbReference>
<evidence type="ECO:0000256" key="5">
    <source>
        <dbReference type="ARBA" id="ARBA00023002"/>
    </source>
</evidence>
<keyword evidence="9" id="KW-0963">Cytoplasm</keyword>
<comment type="catalytic activity">
    <reaction evidence="1 9">
        <text>[eIF5A protein]-deoxyhypusine + AH2 + O2 = [eIF5A protein]-hypusine + A + H2O</text>
        <dbReference type="Rhea" id="RHEA:14101"/>
        <dbReference type="Rhea" id="RHEA-COMP:10144"/>
        <dbReference type="Rhea" id="RHEA-COMP:12592"/>
        <dbReference type="ChEBI" id="CHEBI:13193"/>
        <dbReference type="ChEBI" id="CHEBI:15377"/>
        <dbReference type="ChEBI" id="CHEBI:15379"/>
        <dbReference type="ChEBI" id="CHEBI:17499"/>
        <dbReference type="ChEBI" id="CHEBI:82657"/>
        <dbReference type="ChEBI" id="CHEBI:91175"/>
        <dbReference type="EC" id="1.14.99.29"/>
    </reaction>
</comment>
<feature type="binding site" evidence="9">
    <location>
        <position position="91"/>
    </location>
    <ligand>
        <name>Fe cation</name>
        <dbReference type="ChEBI" id="CHEBI:24875"/>
        <label>1</label>
    </ligand>
</feature>
<dbReference type="InterPro" id="IPR027517">
    <property type="entry name" value="Deoxyhypusine_hydroxylase"/>
</dbReference>
<dbReference type="Proteomes" id="UP000789739">
    <property type="component" value="Unassembled WGS sequence"/>
</dbReference>
<feature type="binding site" evidence="9">
    <location>
        <position position="124"/>
    </location>
    <ligand>
        <name>Fe cation</name>
        <dbReference type="ChEBI" id="CHEBI:24875"/>
        <label>1</label>
    </ligand>
</feature>
<comment type="similarity">
    <text evidence="9">Belongs to the deoxyhypusine hydroxylase family.</text>
</comment>
<evidence type="ECO:0000256" key="3">
    <source>
        <dbReference type="ARBA" id="ARBA00022723"/>
    </source>
</evidence>
<sequence length="338" mass="38106">MFKSRDTSTFIPPHPRSMTIHTESVSTTLESLRSNPEVYQNLETLLTNVNGNVPLHKRFRALFTLKNLCDEKSVDIIAKAFTDDSALLKHELAYVLGQMKNSYANDILRSVLSDKSQDPMVRHEAAEALGAIGDLSSLDILEEYLDDENPVIRETCELAIARINHENHPDKRGKPSSNVTVYTSIDPAPPNTDIQSVSRLQEILLDTRLPLFERYRSMFALRNIGTKEAVLALSEVLLHDPSALFRHEVAYVFGQMQSPDSVPALLSALENKNELYMVRHEAAEALGSIATSECLPILRKFRDDDERVVKESCEVALDMYEYENSNEFQYADGALGYR</sequence>
<evidence type="ECO:0000256" key="9">
    <source>
        <dbReference type="HAMAP-Rule" id="MF_03101"/>
    </source>
</evidence>
<dbReference type="EC" id="1.14.99.29" evidence="9"/>
<dbReference type="Pfam" id="PF13646">
    <property type="entry name" value="HEAT_2"/>
    <property type="match status" value="2"/>
</dbReference>
<keyword evidence="6 9" id="KW-0408">Iron</keyword>
<dbReference type="PANTHER" id="PTHR12697">
    <property type="entry name" value="PBS LYASE HEAT-LIKE PROTEIN"/>
    <property type="match status" value="1"/>
</dbReference>
<evidence type="ECO:0000256" key="7">
    <source>
        <dbReference type="ARBA" id="ARBA00023033"/>
    </source>
</evidence>
<dbReference type="GO" id="GO:0019135">
    <property type="term" value="F:deoxyhypusine monooxygenase activity"/>
    <property type="evidence" value="ECO:0007669"/>
    <property type="project" value="UniProtKB-UniRule"/>
</dbReference>
<comment type="pathway">
    <text evidence="2 9">Protein modification; eIF5A hypusination.</text>
</comment>
<dbReference type="GO" id="GO:0046872">
    <property type="term" value="F:metal ion binding"/>
    <property type="evidence" value="ECO:0007669"/>
    <property type="project" value="UniProtKB-KW"/>
</dbReference>
<comment type="subcellular location">
    <subcellularLocation>
        <location evidence="9">Cytoplasm</location>
    </subcellularLocation>
    <subcellularLocation>
        <location evidence="9">Nucleus</location>
    </subcellularLocation>
</comment>
<dbReference type="Gene3D" id="1.25.10.10">
    <property type="entry name" value="Leucine-rich Repeat Variant"/>
    <property type="match status" value="2"/>
</dbReference>
<proteinExistence type="inferred from homology"/>
<evidence type="ECO:0000256" key="8">
    <source>
        <dbReference type="ARBA" id="ARBA00023256"/>
    </source>
</evidence>
<feature type="binding site" evidence="9">
    <location>
        <position position="281"/>
    </location>
    <ligand>
        <name>Fe cation</name>
        <dbReference type="ChEBI" id="CHEBI:24875"/>
        <label>2</label>
    </ligand>
</feature>
<gene>
    <name evidence="9" type="primary">LIA1</name>
    <name evidence="10" type="ORF">PBRASI_LOCUS926</name>
</gene>
<dbReference type="SMART" id="SM00567">
    <property type="entry name" value="EZ_HEAT"/>
    <property type="match status" value="6"/>
</dbReference>
<dbReference type="EMBL" id="CAJVPI010000053">
    <property type="protein sequence ID" value="CAG8467925.1"/>
    <property type="molecule type" value="Genomic_DNA"/>
</dbReference>
<feature type="binding site" evidence="9">
    <location>
        <position position="90"/>
    </location>
    <ligand>
        <name>Fe cation</name>
        <dbReference type="ChEBI" id="CHEBI:24875"/>
        <label>1</label>
    </ligand>
</feature>
<comment type="caution">
    <text evidence="10">The sequence shown here is derived from an EMBL/GenBank/DDBJ whole genome shotgun (WGS) entry which is preliminary data.</text>
</comment>
<dbReference type="OrthoDB" id="421002at2759"/>
<feature type="binding site" evidence="9">
    <location>
        <position position="123"/>
    </location>
    <ligand>
        <name>Fe cation</name>
        <dbReference type="ChEBI" id="CHEBI:24875"/>
        <label>1</label>
    </ligand>
</feature>
<dbReference type="GO" id="GO:0005634">
    <property type="term" value="C:nucleus"/>
    <property type="evidence" value="ECO:0007669"/>
    <property type="project" value="UniProtKB-SubCell"/>
</dbReference>
<evidence type="ECO:0000256" key="6">
    <source>
        <dbReference type="ARBA" id="ARBA00023004"/>
    </source>
</evidence>
<keyword evidence="4" id="KW-0677">Repeat</keyword>
<comment type="cofactor">
    <cofactor evidence="9">
        <name>Fe(2+)</name>
        <dbReference type="ChEBI" id="CHEBI:29033"/>
    </cofactor>
    <text evidence="9">Binds 2 Fe(2+) ions per subunit.</text>
</comment>
<keyword evidence="9" id="KW-0539">Nucleus</keyword>
<dbReference type="HAMAP" id="MF_03101">
    <property type="entry name" value="Deoxyhypusine_hydroxylase"/>
    <property type="match status" value="1"/>
</dbReference>
<keyword evidence="11" id="KW-1185">Reference proteome</keyword>
<evidence type="ECO:0000256" key="2">
    <source>
        <dbReference type="ARBA" id="ARBA00005041"/>
    </source>
</evidence>
<evidence type="ECO:0000313" key="11">
    <source>
        <dbReference type="Proteomes" id="UP000789739"/>
    </source>
</evidence>
<feature type="binding site" evidence="9">
    <location>
        <position position="248"/>
    </location>
    <ligand>
        <name>Fe cation</name>
        <dbReference type="ChEBI" id="CHEBI:24875"/>
        <label>2</label>
    </ligand>
</feature>
<dbReference type="SUPFAM" id="SSF48371">
    <property type="entry name" value="ARM repeat"/>
    <property type="match status" value="1"/>
</dbReference>
<comment type="function">
    <text evidence="9">Catalyzes the hydroxylation of the N(6)-(4-aminobutyl)-L-lysine intermediate to form hypusine, an essential post-translational modification only found in mature eIF-5A factor.</text>
</comment>
<dbReference type="InterPro" id="IPR004155">
    <property type="entry name" value="PBS_lyase_HEAT"/>
</dbReference>
<reference evidence="10" key="1">
    <citation type="submission" date="2021-06" db="EMBL/GenBank/DDBJ databases">
        <authorList>
            <person name="Kallberg Y."/>
            <person name="Tangrot J."/>
            <person name="Rosling A."/>
        </authorList>
    </citation>
    <scope>NUCLEOTIDE SEQUENCE</scope>
    <source>
        <strain evidence="10">BR232B</strain>
    </source>
</reference>
<organism evidence="10 11">
    <name type="scientific">Paraglomus brasilianum</name>
    <dbReference type="NCBI Taxonomy" id="144538"/>
    <lineage>
        <taxon>Eukaryota</taxon>
        <taxon>Fungi</taxon>
        <taxon>Fungi incertae sedis</taxon>
        <taxon>Mucoromycota</taxon>
        <taxon>Glomeromycotina</taxon>
        <taxon>Glomeromycetes</taxon>
        <taxon>Paraglomerales</taxon>
        <taxon>Paraglomeraceae</taxon>
        <taxon>Paraglomus</taxon>
    </lineage>
</organism>
<dbReference type="FunFam" id="1.25.10.10:FF:000099">
    <property type="entry name" value="Deoxyhypusine hydroxylase"/>
    <property type="match status" value="1"/>
</dbReference>
<name>A0A9N8VVK7_9GLOM</name>
<keyword evidence="7 9" id="KW-0503">Monooxygenase</keyword>
<dbReference type="AlphaFoldDB" id="A0A9N8VVK7"/>
<evidence type="ECO:0000313" key="10">
    <source>
        <dbReference type="EMBL" id="CAG8467925.1"/>
    </source>
</evidence>
<keyword evidence="5 9" id="KW-0560">Oxidoreductase</keyword>
<dbReference type="GO" id="GO:0005737">
    <property type="term" value="C:cytoplasm"/>
    <property type="evidence" value="ECO:0007669"/>
    <property type="project" value="UniProtKB-SubCell"/>
</dbReference>
<evidence type="ECO:0000256" key="4">
    <source>
        <dbReference type="ARBA" id="ARBA00022737"/>
    </source>
</evidence>
<accession>A0A9N8VVK7</accession>
<feature type="binding site" evidence="9">
    <location>
        <position position="247"/>
    </location>
    <ligand>
        <name>Fe cation</name>
        <dbReference type="ChEBI" id="CHEBI:24875"/>
        <label>2</label>
    </ligand>
</feature>
<feature type="binding site" evidence="9">
    <location>
        <position position="280"/>
    </location>
    <ligand>
        <name>Fe cation</name>
        <dbReference type="ChEBI" id="CHEBI:24875"/>
        <label>2</label>
    </ligand>
</feature>
<keyword evidence="8 9" id="KW-0386">Hypusine biosynthesis</keyword>
<keyword evidence="3 9" id="KW-0479">Metal-binding</keyword>